<proteinExistence type="predicted"/>
<protein>
    <recommendedName>
        <fullName evidence="4">Transposable element</fullName>
    </recommendedName>
</protein>
<evidence type="ECO:0000259" key="2">
    <source>
        <dbReference type="Pfam" id="PF21789"/>
    </source>
</evidence>
<feature type="domain" description="Transposable element P transposase-like GTP-binding insertion" evidence="1">
    <location>
        <begin position="8"/>
        <end position="66"/>
    </location>
</feature>
<dbReference type="Pfam" id="PF21788">
    <property type="entry name" value="TNP-like_GBD"/>
    <property type="match status" value="1"/>
</dbReference>
<evidence type="ECO:0000313" key="3">
    <source>
        <dbReference type="EMBL" id="JAR93681.1"/>
    </source>
</evidence>
<name>A0A147BSG6_IXORI</name>
<accession>A0A147BSG6</accession>
<feature type="non-terminal residue" evidence="3">
    <location>
        <position position="1"/>
    </location>
</feature>
<dbReference type="PANTHER" id="PTHR47577">
    <property type="entry name" value="THAP DOMAIN-CONTAINING PROTEIN 6"/>
    <property type="match status" value="1"/>
</dbReference>
<dbReference type="AlphaFoldDB" id="A0A147BSG6"/>
<reference evidence="3" key="1">
    <citation type="journal article" date="2018" name="PLoS Negl. Trop. Dis.">
        <title>Sialome diversity of ticks revealed by RNAseq of single tick salivary glands.</title>
        <authorList>
            <person name="Perner J."/>
            <person name="Kropackova S."/>
            <person name="Kopacek P."/>
            <person name="Ribeiro J.M."/>
        </authorList>
    </citation>
    <scope>NUCLEOTIDE SEQUENCE</scope>
    <source>
        <strain evidence="3">Siblings of single egg batch collected in Ceske Budejovice</strain>
        <tissue evidence="3">Salivary glands</tissue>
    </source>
</reference>
<sequence>AHIKPNSFEKMRVNLAFQLFTTDVLRGLLVFQTAIEEQHGDSTATAHFVELIRDLIAAMSSRTPTRSLKRSSEQLQCLQAVLNYLNAWEIHAQGRGFLSKSTSEGLRVTLTSTQELLEYLTEKVGYTFLMTSRLSQDCVERLFGIIRQFSGSNEHPGPSQFLIIASALQFYSLARSPKKGNTPPAVVSALLSCPPAPKEKECLAKLVDKAIDNGDLETAEEVLDHLPYVAQKSDARLLFYMAGYAARKTILKSSCSECKTSCLVAADAAPEGLSSATRAFDRGGLLYPSRRLFDLISTLEDSVTACLSTQCLHPDTMTDILARIGQSNVPPIGCSQHASALTKGVAHFYCITRLYFFVKSINRSREQRSKRKNLRKSASLQ</sequence>
<dbReference type="EMBL" id="GEGO01001723">
    <property type="protein sequence ID" value="JAR93681.1"/>
    <property type="molecule type" value="Transcribed_RNA"/>
</dbReference>
<dbReference type="PANTHER" id="PTHR47577:SF2">
    <property type="entry name" value="THAP DOMAIN CONTAINING 9"/>
    <property type="match status" value="1"/>
</dbReference>
<evidence type="ECO:0000259" key="1">
    <source>
        <dbReference type="Pfam" id="PF21788"/>
    </source>
</evidence>
<dbReference type="Pfam" id="PF21789">
    <property type="entry name" value="TNP-like_RNaseH_C"/>
    <property type="match status" value="1"/>
</dbReference>
<dbReference type="InterPro" id="IPR048366">
    <property type="entry name" value="TNP-like_GBD"/>
</dbReference>
<feature type="domain" description="Transposable element P transposase-like RNase H C-terminal" evidence="2">
    <location>
        <begin position="133"/>
        <end position="161"/>
    </location>
</feature>
<organism evidence="3">
    <name type="scientific">Ixodes ricinus</name>
    <name type="common">Common tick</name>
    <name type="synonym">Acarus ricinus</name>
    <dbReference type="NCBI Taxonomy" id="34613"/>
    <lineage>
        <taxon>Eukaryota</taxon>
        <taxon>Metazoa</taxon>
        <taxon>Ecdysozoa</taxon>
        <taxon>Arthropoda</taxon>
        <taxon>Chelicerata</taxon>
        <taxon>Arachnida</taxon>
        <taxon>Acari</taxon>
        <taxon>Parasitiformes</taxon>
        <taxon>Ixodida</taxon>
        <taxon>Ixodoidea</taxon>
        <taxon>Ixodidae</taxon>
        <taxon>Ixodinae</taxon>
        <taxon>Ixodes</taxon>
    </lineage>
</organism>
<evidence type="ECO:0008006" key="4">
    <source>
        <dbReference type="Google" id="ProtNLM"/>
    </source>
</evidence>
<dbReference type="InterPro" id="IPR048367">
    <property type="entry name" value="TNP-like_RNaseH_C"/>
</dbReference>